<dbReference type="AlphaFoldDB" id="A0AAE0VUW0"/>
<reference evidence="1" key="2">
    <citation type="journal article" date="2021" name="Genome Biol. Evol.">
        <title>Developing a high-quality reference genome for a parasitic bivalve with doubly uniparental inheritance (Bivalvia: Unionida).</title>
        <authorList>
            <person name="Smith C.H."/>
        </authorList>
    </citation>
    <scope>NUCLEOTIDE SEQUENCE</scope>
    <source>
        <strain evidence="1">CHS0354</strain>
        <tissue evidence="1">Mantle</tissue>
    </source>
</reference>
<dbReference type="SUPFAM" id="SSF52540">
    <property type="entry name" value="P-loop containing nucleoside triphosphate hydrolases"/>
    <property type="match status" value="1"/>
</dbReference>
<protein>
    <submittedName>
        <fullName evidence="1">Uncharacterized protein</fullName>
    </submittedName>
</protein>
<gene>
    <name evidence="1" type="ORF">CHS0354_033807</name>
</gene>
<dbReference type="Proteomes" id="UP001195483">
    <property type="component" value="Unassembled WGS sequence"/>
</dbReference>
<accession>A0AAE0VUW0</accession>
<reference evidence="1" key="1">
    <citation type="journal article" date="2021" name="Genome Biol. Evol.">
        <title>A High-Quality Reference Genome for a Parasitic Bivalve with Doubly Uniparental Inheritance (Bivalvia: Unionida).</title>
        <authorList>
            <person name="Smith C.H."/>
        </authorList>
    </citation>
    <scope>NUCLEOTIDE SEQUENCE</scope>
    <source>
        <strain evidence="1">CHS0354</strain>
    </source>
</reference>
<keyword evidence="2" id="KW-1185">Reference proteome</keyword>
<dbReference type="InterPro" id="IPR027417">
    <property type="entry name" value="P-loop_NTPase"/>
</dbReference>
<organism evidence="1 2">
    <name type="scientific">Potamilus streckersoni</name>
    <dbReference type="NCBI Taxonomy" id="2493646"/>
    <lineage>
        <taxon>Eukaryota</taxon>
        <taxon>Metazoa</taxon>
        <taxon>Spiralia</taxon>
        <taxon>Lophotrochozoa</taxon>
        <taxon>Mollusca</taxon>
        <taxon>Bivalvia</taxon>
        <taxon>Autobranchia</taxon>
        <taxon>Heteroconchia</taxon>
        <taxon>Palaeoheterodonta</taxon>
        <taxon>Unionida</taxon>
        <taxon>Unionoidea</taxon>
        <taxon>Unionidae</taxon>
        <taxon>Ambleminae</taxon>
        <taxon>Lampsilini</taxon>
        <taxon>Potamilus</taxon>
    </lineage>
</organism>
<dbReference type="EMBL" id="JAEAOA010001973">
    <property type="protein sequence ID" value="KAK3590879.1"/>
    <property type="molecule type" value="Genomic_DNA"/>
</dbReference>
<sequence>MPSALLVSEDAEDKQGLIIPVEFLHMDHESMMYKKALQDGKKKVYNIRVLVVGKFGVGKTTLTKPCHTTATEWILKGYTPEVTESNQKTQHLSERISTQRNREIMMQDQVTLELSGS</sequence>
<proteinExistence type="predicted"/>
<comment type="caution">
    <text evidence="1">The sequence shown here is derived from an EMBL/GenBank/DDBJ whole genome shotgun (WGS) entry which is preliminary data.</text>
</comment>
<evidence type="ECO:0000313" key="1">
    <source>
        <dbReference type="EMBL" id="KAK3590879.1"/>
    </source>
</evidence>
<reference evidence="1" key="3">
    <citation type="submission" date="2023-05" db="EMBL/GenBank/DDBJ databases">
        <authorList>
            <person name="Smith C.H."/>
        </authorList>
    </citation>
    <scope>NUCLEOTIDE SEQUENCE</scope>
    <source>
        <strain evidence="1">CHS0354</strain>
        <tissue evidence="1">Mantle</tissue>
    </source>
</reference>
<name>A0AAE0VUW0_9BIVA</name>
<evidence type="ECO:0000313" key="2">
    <source>
        <dbReference type="Proteomes" id="UP001195483"/>
    </source>
</evidence>